<dbReference type="PANTHER" id="PTHR47829:SF3">
    <property type="entry name" value="AMINOGLYCOSIDE PHOSPHOTRANSFERASE DOMAIN-CONTAINING PROTEIN"/>
    <property type="match status" value="1"/>
</dbReference>
<dbReference type="InterPro" id="IPR011009">
    <property type="entry name" value="Kinase-like_dom_sf"/>
</dbReference>
<accession>A9G8Z8</accession>
<dbReference type="KEGG" id="scl:sce8922"/>
<dbReference type="Gene3D" id="3.90.1200.10">
    <property type="match status" value="1"/>
</dbReference>
<feature type="domain" description="Aminoglycoside phosphotransferase" evidence="1">
    <location>
        <begin position="41"/>
        <end position="268"/>
    </location>
</feature>
<dbReference type="Pfam" id="PF01636">
    <property type="entry name" value="APH"/>
    <property type="match status" value="1"/>
</dbReference>
<protein>
    <submittedName>
        <fullName evidence="2">Sorangium cellulosum 'So ce 56' complete genome</fullName>
    </submittedName>
</protein>
<dbReference type="OrthoDB" id="3806873at2"/>
<organism evidence="2 3">
    <name type="scientific">Sorangium cellulosum (strain So ce56)</name>
    <name type="common">Polyangium cellulosum (strain So ce56)</name>
    <dbReference type="NCBI Taxonomy" id="448385"/>
    <lineage>
        <taxon>Bacteria</taxon>
        <taxon>Pseudomonadati</taxon>
        <taxon>Myxococcota</taxon>
        <taxon>Polyangia</taxon>
        <taxon>Polyangiales</taxon>
        <taxon>Polyangiaceae</taxon>
        <taxon>Sorangium</taxon>
    </lineage>
</organism>
<keyword evidence="3" id="KW-1185">Reference proteome</keyword>
<dbReference type="Gene3D" id="3.30.200.20">
    <property type="entry name" value="Phosphorylase Kinase, domain 1"/>
    <property type="match status" value="1"/>
</dbReference>
<name>A9G8Z8_SORC5</name>
<dbReference type="BioCyc" id="SCEL448385:SCE_RS45705-MONOMER"/>
<evidence type="ECO:0000313" key="3">
    <source>
        <dbReference type="Proteomes" id="UP000002139"/>
    </source>
</evidence>
<dbReference type="InterPro" id="IPR052898">
    <property type="entry name" value="ACAD10-like"/>
</dbReference>
<dbReference type="InterPro" id="IPR041726">
    <property type="entry name" value="ACAD10_11_N"/>
</dbReference>
<dbReference type="STRING" id="448385.sce8922"/>
<proteinExistence type="predicted"/>
<evidence type="ECO:0000259" key="1">
    <source>
        <dbReference type="Pfam" id="PF01636"/>
    </source>
</evidence>
<dbReference type="Proteomes" id="UP000002139">
    <property type="component" value="Chromosome"/>
</dbReference>
<evidence type="ECO:0000313" key="2">
    <source>
        <dbReference type="EMBL" id="CAN99093.1"/>
    </source>
</evidence>
<dbReference type="SUPFAM" id="SSF56112">
    <property type="entry name" value="Protein kinase-like (PK-like)"/>
    <property type="match status" value="1"/>
</dbReference>
<dbReference type="CDD" id="cd05154">
    <property type="entry name" value="ACAD10_11_N-like"/>
    <property type="match status" value="1"/>
</dbReference>
<dbReference type="PANTHER" id="PTHR47829">
    <property type="entry name" value="HYDROLASE, PUTATIVE (AFU_ORTHOLOGUE AFUA_1G12880)-RELATED"/>
    <property type="match status" value="1"/>
</dbReference>
<gene>
    <name evidence="2" type="ordered locus">sce8922</name>
</gene>
<dbReference type="InterPro" id="IPR002575">
    <property type="entry name" value="Aminoglycoside_PTrfase"/>
</dbReference>
<reference evidence="2 3" key="1">
    <citation type="journal article" date="2007" name="Nat. Biotechnol.">
        <title>Complete genome sequence of the myxobacterium Sorangium cellulosum.</title>
        <authorList>
            <person name="Schneiker S."/>
            <person name="Perlova O."/>
            <person name="Kaiser O."/>
            <person name="Gerth K."/>
            <person name="Alici A."/>
            <person name="Altmeyer M.O."/>
            <person name="Bartels D."/>
            <person name="Bekel T."/>
            <person name="Beyer S."/>
            <person name="Bode E."/>
            <person name="Bode H.B."/>
            <person name="Bolten C.J."/>
            <person name="Choudhuri J.V."/>
            <person name="Doss S."/>
            <person name="Elnakady Y.A."/>
            <person name="Frank B."/>
            <person name="Gaigalat L."/>
            <person name="Goesmann A."/>
            <person name="Groeger C."/>
            <person name="Gross F."/>
            <person name="Jelsbak L."/>
            <person name="Jelsbak L."/>
            <person name="Kalinowski J."/>
            <person name="Kegler C."/>
            <person name="Knauber T."/>
            <person name="Konietzny S."/>
            <person name="Kopp M."/>
            <person name="Krause L."/>
            <person name="Krug D."/>
            <person name="Linke B."/>
            <person name="Mahmud T."/>
            <person name="Martinez-Arias R."/>
            <person name="McHardy A.C."/>
            <person name="Merai M."/>
            <person name="Meyer F."/>
            <person name="Mormann S."/>
            <person name="Munoz-Dorado J."/>
            <person name="Perez J."/>
            <person name="Pradella S."/>
            <person name="Rachid S."/>
            <person name="Raddatz G."/>
            <person name="Rosenau F."/>
            <person name="Rueckert C."/>
            <person name="Sasse F."/>
            <person name="Scharfe M."/>
            <person name="Schuster S.C."/>
            <person name="Suen G."/>
            <person name="Treuner-Lange A."/>
            <person name="Velicer G.J."/>
            <person name="Vorholter F.-J."/>
            <person name="Weissman K.J."/>
            <person name="Welch R.D."/>
            <person name="Wenzel S.C."/>
            <person name="Whitworth D.E."/>
            <person name="Wilhelm S."/>
            <person name="Wittmann C."/>
            <person name="Bloecker H."/>
            <person name="Puehler A."/>
            <person name="Mueller R."/>
        </authorList>
    </citation>
    <scope>NUCLEOTIDE SEQUENCE [LARGE SCALE GENOMIC DNA]</scope>
    <source>
        <strain evidence="3">So ce56</strain>
    </source>
</reference>
<dbReference type="AlphaFoldDB" id="A9G8Z8"/>
<dbReference type="eggNOG" id="COG3173">
    <property type="taxonomic scope" value="Bacteria"/>
</dbReference>
<dbReference type="RefSeq" id="WP_012241532.1">
    <property type="nucleotide sequence ID" value="NC_010162.1"/>
</dbReference>
<dbReference type="HOGENOM" id="CLU_007526_0_1_7"/>
<sequence length="363" mass="38831">MALTPPTNTRAPREAHRIDEAALGRWLTAHVEGCAGGAVTVAQFKGGQSNPTYWVGVDGGAGGDLELVLRKKPPGKLLPSAHAVEREYRVMRALRDTEVPVPDALALCEDGSVLGAPFFVMRYAAGRIFWDPRLPELATSEERRAIYAAYIRVLAALHRVDYAAVGLGDYGKVGGFVARQVDRWSKQYEASRTGEVPAMEALMRWLSANVPANGETTLVHGDYRIDNIIFSTGAAPEAIATIDWELSTLGHPVSDLAYACMGYRINLPGRGGLAGVDVASLGIPTEDEMVASYCELSGRSGIDAWPYFMAFGVFRLAAIAQGVYRRSLQGNASSEDAGVYGAAVTVLSELACGIAGISPRQAR</sequence>
<dbReference type="EMBL" id="AM746676">
    <property type="protein sequence ID" value="CAN99093.1"/>
    <property type="molecule type" value="Genomic_DNA"/>
</dbReference>